<reference evidence="8 9" key="1">
    <citation type="submission" date="2019-06" db="EMBL/GenBank/DDBJ databases">
        <title>Genome sequence of Rhodobacteraceae bacterium D4M1.</title>
        <authorList>
            <person name="Cao J."/>
        </authorList>
    </citation>
    <scope>NUCLEOTIDE SEQUENCE [LARGE SCALE GENOMIC DNA]</scope>
    <source>
        <strain evidence="8 9">D4M1</strain>
    </source>
</reference>
<dbReference type="GO" id="GO:0005737">
    <property type="term" value="C:cytoplasm"/>
    <property type="evidence" value="ECO:0007669"/>
    <property type="project" value="UniProtKB-SubCell"/>
</dbReference>
<comment type="subcellular location">
    <subcellularLocation>
        <location evidence="6">Cytoplasm</location>
    </subcellularLocation>
</comment>
<gene>
    <name evidence="6 8" type="primary">lpxA</name>
    <name evidence="8" type="ORF">FDP22_13695</name>
</gene>
<dbReference type="GO" id="GO:0008780">
    <property type="term" value="F:acyl-[acyl-carrier-protein]-UDP-N-acetylglucosamine O-acyltransferase activity"/>
    <property type="evidence" value="ECO:0007669"/>
    <property type="project" value="UniProtKB-UniRule"/>
</dbReference>
<keyword evidence="6" id="KW-0677">Repeat</keyword>
<dbReference type="AlphaFoldDB" id="A0A5B8FW98"/>
<sequence length="266" mass="27829">MSIHSEARIHPSSVIEDGATIGAGCVIGPFCTVGPDVRLAERVELISHVAVAGHTEVGNDTRIWPFASIGHQPQDLKYRGEATRLVIGARNMIREHVTMNPGTEGGGGVTRVGDGGLFMVAVHIGHDCIVGDGVVLANNATLGGHVQMGDNVVMGGLSAVHQWCRVGRGAMIGGVSGVVNDVIPHGLVTGDRARLHGLNLVGLKRRGVPRDELNALRAAYKALFVDGEGPLADRARAVSDAWPEHALVAEIAGFILADSSRSFCTP</sequence>
<evidence type="ECO:0000256" key="2">
    <source>
        <dbReference type="ARBA" id="ARBA00022556"/>
    </source>
</evidence>
<keyword evidence="3 6" id="KW-0808">Transferase</keyword>
<comment type="pathway">
    <text evidence="6">Glycolipid biosynthesis; lipid IV(A) biosynthesis; lipid IV(A) from (3R)-3-hydroxytetradecanoyl-[acyl-carrier-protein] and UDP-N-acetyl-alpha-D-glucosamine: step 1/6.</text>
</comment>
<comment type="subunit">
    <text evidence="6">Homotrimer.</text>
</comment>
<dbReference type="NCBIfam" id="TIGR01852">
    <property type="entry name" value="lipid_A_lpxA"/>
    <property type="match status" value="1"/>
</dbReference>
<dbReference type="RefSeq" id="WP_138574483.1">
    <property type="nucleotide sequence ID" value="NZ_CP040818.1"/>
</dbReference>
<evidence type="ECO:0000259" key="7">
    <source>
        <dbReference type="Pfam" id="PF13720"/>
    </source>
</evidence>
<feature type="domain" description="UDP N-acetylglucosamine O-acyltransferase C-terminal" evidence="7">
    <location>
        <begin position="181"/>
        <end position="264"/>
    </location>
</feature>
<dbReference type="InterPro" id="IPR001451">
    <property type="entry name" value="Hexapep"/>
</dbReference>
<evidence type="ECO:0000256" key="4">
    <source>
        <dbReference type="ARBA" id="ARBA00023098"/>
    </source>
</evidence>
<keyword evidence="1 6" id="KW-0444">Lipid biosynthesis</keyword>
<dbReference type="Proteomes" id="UP000305888">
    <property type="component" value="Chromosome"/>
</dbReference>
<keyword evidence="6" id="KW-0963">Cytoplasm</keyword>
<dbReference type="EC" id="2.3.1.129" evidence="6"/>
<name>A0A5B8FW98_9RHOB</name>
<dbReference type="OrthoDB" id="9807278at2"/>
<organism evidence="8 9">
    <name type="scientific">Paroceanicella profunda</name>
    <dbReference type="NCBI Taxonomy" id="2579971"/>
    <lineage>
        <taxon>Bacteria</taxon>
        <taxon>Pseudomonadati</taxon>
        <taxon>Pseudomonadota</taxon>
        <taxon>Alphaproteobacteria</taxon>
        <taxon>Rhodobacterales</taxon>
        <taxon>Paracoccaceae</taxon>
        <taxon>Paroceanicella</taxon>
    </lineage>
</organism>
<dbReference type="InterPro" id="IPR010137">
    <property type="entry name" value="Lipid_A_LpxA"/>
</dbReference>
<accession>A0A5B8FW98</accession>
<evidence type="ECO:0000313" key="9">
    <source>
        <dbReference type="Proteomes" id="UP000305888"/>
    </source>
</evidence>
<keyword evidence="2 6" id="KW-0441">Lipid A biosynthesis</keyword>
<dbReference type="InterPro" id="IPR037157">
    <property type="entry name" value="Acetyltransf_C_sf"/>
</dbReference>
<dbReference type="EMBL" id="CP040818">
    <property type="protein sequence ID" value="QDL92745.1"/>
    <property type="molecule type" value="Genomic_DNA"/>
</dbReference>
<dbReference type="Gene3D" id="2.160.10.10">
    <property type="entry name" value="Hexapeptide repeat proteins"/>
    <property type="match status" value="1"/>
</dbReference>
<evidence type="ECO:0000256" key="1">
    <source>
        <dbReference type="ARBA" id="ARBA00022516"/>
    </source>
</evidence>
<proteinExistence type="inferred from homology"/>
<protein>
    <recommendedName>
        <fullName evidence="6">Acyl-[acyl-carrier-protein]--UDP-N-acetylglucosamine O-acyltransferase</fullName>
        <shortName evidence="6">UDP-N-acetylglucosamine acyltransferase</shortName>
        <ecNumber evidence="6">2.3.1.129</ecNumber>
    </recommendedName>
</protein>
<dbReference type="SUPFAM" id="SSF51161">
    <property type="entry name" value="Trimeric LpxA-like enzymes"/>
    <property type="match status" value="1"/>
</dbReference>
<dbReference type="UniPathway" id="UPA00359">
    <property type="reaction ID" value="UER00477"/>
</dbReference>
<comment type="similarity">
    <text evidence="6">Belongs to the transferase hexapeptide repeat family. LpxA subfamily.</text>
</comment>
<keyword evidence="4 6" id="KW-0443">Lipid metabolism</keyword>
<dbReference type="GO" id="GO:0009245">
    <property type="term" value="P:lipid A biosynthetic process"/>
    <property type="evidence" value="ECO:0007669"/>
    <property type="project" value="UniProtKB-UniRule"/>
</dbReference>
<dbReference type="InterPro" id="IPR011004">
    <property type="entry name" value="Trimer_LpxA-like_sf"/>
</dbReference>
<dbReference type="KEGG" id="ppru:FDP22_13695"/>
<keyword evidence="5 6" id="KW-0012">Acyltransferase</keyword>
<dbReference type="Pfam" id="PF13720">
    <property type="entry name" value="Acetyltransf_11"/>
    <property type="match status" value="1"/>
</dbReference>
<dbReference type="PANTHER" id="PTHR43480:SF1">
    <property type="entry name" value="ACYL-[ACYL-CARRIER-PROTEIN]--UDP-N-ACETYLGLUCOSAMINE O-ACYLTRANSFERASE, MITOCHONDRIAL-RELATED"/>
    <property type="match status" value="1"/>
</dbReference>
<dbReference type="Gene3D" id="1.20.1180.10">
    <property type="entry name" value="Udp N-acetylglucosamine O-acyltransferase, C-terminal domain"/>
    <property type="match status" value="1"/>
</dbReference>
<evidence type="ECO:0000313" key="8">
    <source>
        <dbReference type="EMBL" id="QDL92745.1"/>
    </source>
</evidence>
<dbReference type="PIRSF" id="PIRSF000456">
    <property type="entry name" value="UDP-GlcNAc_acltr"/>
    <property type="match status" value="1"/>
</dbReference>
<dbReference type="NCBIfam" id="NF003657">
    <property type="entry name" value="PRK05289.1"/>
    <property type="match status" value="1"/>
</dbReference>
<comment type="catalytic activity">
    <reaction evidence="6">
        <text>a (3R)-hydroxyacyl-[ACP] + UDP-N-acetyl-alpha-D-glucosamine = a UDP-3-O-[(3R)-3-hydroxyacyl]-N-acetyl-alpha-D-glucosamine + holo-[ACP]</text>
        <dbReference type="Rhea" id="RHEA:67812"/>
        <dbReference type="Rhea" id="RHEA-COMP:9685"/>
        <dbReference type="Rhea" id="RHEA-COMP:9945"/>
        <dbReference type="ChEBI" id="CHEBI:57705"/>
        <dbReference type="ChEBI" id="CHEBI:64479"/>
        <dbReference type="ChEBI" id="CHEBI:78827"/>
        <dbReference type="ChEBI" id="CHEBI:173225"/>
        <dbReference type="EC" id="2.3.1.129"/>
    </reaction>
</comment>
<dbReference type="HAMAP" id="MF_00387">
    <property type="entry name" value="LpxA"/>
    <property type="match status" value="1"/>
</dbReference>
<comment type="function">
    <text evidence="6">Involved in the biosynthesis of lipid A, a phosphorylated glycolipid that anchors the lipopolysaccharide to the outer membrane of the cell.</text>
</comment>
<dbReference type="PANTHER" id="PTHR43480">
    <property type="entry name" value="ACYL-[ACYL-CARRIER-PROTEIN]--UDP-N-ACETYLGLUCOSAMINE O-ACYLTRANSFERASE"/>
    <property type="match status" value="1"/>
</dbReference>
<evidence type="ECO:0000256" key="6">
    <source>
        <dbReference type="HAMAP-Rule" id="MF_00387"/>
    </source>
</evidence>
<dbReference type="CDD" id="cd03351">
    <property type="entry name" value="LbH_UDP-GlcNAc_AT"/>
    <property type="match status" value="1"/>
</dbReference>
<evidence type="ECO:0000256" key="5">
    <source>
        <dbReference type="ARBA" id="ARBA00023315"/>
    </source>
</evidence>
<evidence type="ECO:0000256" key="3">
    <source>
        <dbReference type="ARBA" id="ARBA00022679"/>
    </source>
</evidence>
<dbReference type="GO" id="GO:0016020">
    <property type="term" value="C:membrane"/>
    <property type="evidence" value="ECO:0007669"/>
    <property type="project" value="GOC"/>
</dbReference>
<keyword evidence="9" id="KW-1185">Reference proteome</keyword>
<dbReference type="Pfam" id="PF00132">
    <property type="entry name" value="Hexapep"/>
    <property type="match status" value="1"/>
</dbReference>
<dbReference type="InterPro" id="IPR029098">
    <property type="entry name" value="Acetyltransf_C"/>
</dbReference>